<dbReference type="OrthoDB" id="7295497at2759"/>
<dbReference type="Gene3D" id="3.30.160.60">
    <property type="entry name" value="Classic Zinc Finger"/>
    <property type="match status" value="1"/>
</dbReference>
<feature type="region of interest" description="Disordered" evidence="2">
    <location>
        <begin position="1"/>
        <end position="79"/>
    </location>
</feature>
<feature type="region of interest" description="Disordered" evidence="2">
    <location>
        <begin position="247"/>
        <end position="389"/>
    </location>
</feature>
<feature type="compositionally biased region" description="Low complexity" evidence="2">
    <location>
        <begin position="29"/>
        <end position="41"/>
    </location>
</feature>
<dbReference type="PROSITE" id="PS50157">
    <property type="entry name" value="ZINC_FINGER_C2H2_2"/>
    <property type="match status" value="2"/>
</dbReference>
<evidence type="ECO:0000256" key="2">
    <source>
        <dbReference type="SAM" id="MobiDB-lite"/>
    </source>
</evidence>
<dbReference type="STRING" id="1149755.A0A2J6RAG5"/>
<dbReference type="Proteomes" id="UP000235786">
    <property type="component" value="Unassembled WGS sequence"/>
</dbReference>
<feature type="compositionally biased region" description="Low complexity" evidence="2">
    <location>
        <begin position="437"/>
        <end position="449"/>
    </location>
</feature>
<dbReference type="GO" id="GO:0008270">
    <property type="term" value="F:zinc ion binding"/>
    <property type="evidence" value="ECO:0007669"/>
    <property type="project" value="UniProtKB-KW"/>
</dbReference>
<dbReference type="PANTHER" id="PTHR46179:SF19">
    <property type="entry name" value="C2H2 FINGER DOMAIN TRANSCRIPTION FACTOR (EUROFUNG)-RELATED"/>
    <property type="match status" value="1"/>
</dbReference>
<evidence type="ECO:0000256" key="1">
    <source>
        <dbReference type="PROSITE-ProRule" id="PRU00042"/>
    </source>
</evidence>
<accession>A0A2J6RAG5</accession>
<feature type="domain" description="C2H2-type" evidence="3">
    <location>
        <begin position="465"/>
        <end position="495"/>
    </location>
</feature>
<dbReference type="Pfam" id="PF00096">
    <property type="entry name" value="zf-C2H2"/>
    <property type="match status" value="1"/>
</dbReference>
<keyword evidence="1" id="KW-0479">Metal-binding</keyword>
<dbReference type="EMBL" id="KZ613952">
    <property type="protein sequence ID" value="PMD35485.1"/>
    <property type="molecule type" value="Genomic_DNA"/>
</dbReference>
<feature type="region of interest" description="Disordered" evidence="2">
    <location>
        <begin position="435"/>
        <end position="461"/>
    </location>
</feature>
<dbReference type="SMART" id="SM00355">
    <property type="entry name" value="ZnF_C2H2"/>
    <property type="match status" value="3"/>
</dbReference>
<name>A0A2J6RAG5_HYAVF</name>
<feature type="compositionally biased region" description="Polar residues" evidence="2">
    <location>
        <begin position="261"/>
        <end position="271"/>
    </location>
</feature>
<organism evidence="4 5">
    <name type="scientific">Hyaloscypha variabilis (strain UAMH 11265 / GT02V1 / F)</name>
    <name type="common">Meliniomyces variabilis</name>
    <dbReference type="NCBI Taxonomy" id="1149755"/>
    <lineage>
        <taxon>Eukaryota</taxon>
        <taxon>Fungi</taxon>
        <taxon>Dikarya</taxon>
        <taxon>Ascomycota</taxon>
        <taxon>Pezizomycotina</taxon>
        <taxon>Leotiomycetes</taxon>
        <taxon>Helotiales</taxon>
        <taxon>Hyaloscyphaceae</taxon>
        <taxon>Hyaloscypha</taxon>
        <taxon>Hyaloscypha variabilis</taxon>
    </lineage>
</organism>
<proteinExistence type="predicted"/>
<dbReference type="InterPro" id="IPR051061">
    <property type="entry name" value="Zinc_finger_trans_reg"/>
</dbReference>
<feature type="region of interest" description="Disordered" evidence="2">
    <location>
        <begin position="108"/>
        <end position="151"/>
    </location>
</feature>
<gene>
    <name evidence="4" type="ORF">L207DRAFT_546892</name>
</gene>
<feature type="compositionally biased region" description="Basic and acidic residues" evidence="2">
    <location>
        <begin position="311"/>
        <end position="321"/>
    </location>
</feature>
<dbReference type="PROSITE" id="PS00028">
    <property type="entry name" value="ZINC_FINGER_C2H2_1"/>
    <property type="match status" value="1"/>
</dbReference>
<feature type="compositionally biased region" description="Low complexity" evidence="2">
    <location>
        <begin position="377"/>
        <end position="389"/>
    </location>
</feature>
<feature type="compositionally biased region" description="Basic and acidic residues" evidence="2">
    <location>
        <begin position="279"/>
        <end position="301"/>
    </location>
</feature>
<feature type="compositionally biased region" description="Polar residues" evidence="2">
    <location>
        <begin position="63"/>
        <end position="79"/>
    </location>
</feature>
<evidence type="ECO:0000313" key="4">
    <source>
        <dbReference type="EMBL" id="PMD35485.1"/>
    </source>
</evidence>
<reference evidence="4 5" key="1">
    <citation type="submission" date="2016-04" db="EMBL/GenBank/DDBJ databases">
        <title>A degradative enzymes factory behind the ericoid mycorrhizal symbiosis.</title>
        <authorList>
            <consortium name="DOE Joint Genome Institute"/>
            <person name="Martino E."/>
            <person name="Morin E."/>
            <person name="Grelet G."/>
            <person name="Kuo A."/>
            <person name="Kohler A."/>
            <person name="Daghino S."/>
            <person name="Barry K."/>
            <person name="Choi C."/>
            <person name="Cichocki N."/>
            <person name="Clum A."/>
            <person name="Copeland A."/>
            <person name="Hainaut M."/>
            <person name="Haridas S."/>
            <person name="Labutti K."/>
            <person name="Lindquist E."/>
            <person name="Lipzen A."/>
            <person name="Khouja H.-R."/>
            <person name="Murat C."/>
            <person name="Ohm R."/>
            <person name="Olson A."/>
            <person name="Spatafora J."/>
            <person name="Veneault-Fourrey C."/>
            <person name="Henrissat B."/>
            <person name="Grigoriev I."/>
            <person name="Martin F."/>
            <person name="Perotto S."/>
        </authorList>
    </citation>
    <scope>NUCLEOTIDE SEQUENCE [LARGE SCALE GENOMIC DNA]</scope>
    <source>
        <strain evidence="4 5">F</strain>
    </source>
</reference>
<keyword evidence="1" id="KW-0863">Zinc-finger</keyword>
<evidence type="ECO:0000313" key="5">
    <source>
        <dbReference type="Proteomes" id="UP000235786"/>
    </source>
</evidence>
<evidence type="ECO:0000259" key="3">
    <source>
        <dbReference type="PROSITE" id="PS50157"/>
    </source>
</evidence>
<dbReference type="PANTHER" id="PTHR46179">
    <property type="entry name" value="ZINC FINGER PROTEIN"/>
    <property type="match status" value="1"/>
</dbReference>
<dbReference type="InterPro" id="IPR013087">
    <property type="entry name" value="Znf_C2H2_type"/>
</dbReference>
<dbReference type="GO" id="GO:0006357">
    <property type="term" value="P:regulation of transcription by RNA polymerase II"/>
    <property type="evidence" value="ECO:0007669"/>
    <property type="project" value="TreeGrafter"/>
</dbReference>
<dbReference type="AlphaFoldDB" id="A0A2J6RAG5"/>
<feature type="domain" description="C2H2-type" evidence="3">
    <location>
        <begin position="518"/>
        <end position="554"/>
    </location>
</feature>
<feature type="compositionally biased region" description="Polar residues" evidence="2">
    <location>
        <begin position="505"/>
        <end position="515"/>
    </location>
</feature>
<feature type="region of interest" description="Disordered" evidence="2">
    <location>
        <begin position="482"/>
        <end position="532"/>
    </location>
</feature>
<protein>
    <recommendedName>
        <fullName evidence="3">C2H2-type domain-containing protein</fullName>
    </recommendedName>
</protein>
<keyword evidence="5" id="KW-1185">Reference proteome</keyword>
<sequence>MPADNHNSWLEHGQLTPRSSTRAHHRESSLSSLGSAGPASPYTANTSNPQVVGDLYHDFHDFQPTSSKPLTPAHTPSQENFLPPHYSNFYHTSNFGFAMGHDGLPKPAGDAELMPAPEFNHSGRPSIASVTSRDSHSPSTPPSHEEERQKSGEISMFDSWLNEYLQHFDNQAYRNTMPKLDRTMTDIYADELYNPSFQITSAPPTSTPAPSVMLSPQNDVFSQRLQAANSQHLNASNIQIPLTIPSRERSPFRQGSPLAPSGNSFGAQSPNLRFGTATHMREQQKAENDARALQRQLERTSPEQTTPRTISPKDVDLVYHESEEDANTPLFPPQQQSQGHPSHYRPQPTLSQDHSEHEENASQRSYGSMATTRRESSSAYSTSSQATQQQGTFNFVPPTVAGSVRQIPQQYPFVPQSRRQPSNLSSVSEDFPATLTSMESSSSEYAPESSENKKPTTTSADTGTYTCTYHGCTLRFDTPAKLQRHKREGHRNSAAAIASGDGSGMTSAAQRNSQAGPHKCERINPSTGKPCNTIFSRPYDLTRHEDTIHNARKQKVHCPLCTEEKSFSRNDALTRHLRVVHPDHVDLSKSRRRHE</sequence>
<dbReference type="GO" id="GO:0005634">
    <property type="term" value="C:nucleus"/>
    <property type="evidence" value="ECO:0007669"/>
    <property type="project" value="TreeGrafter"/>
</dbReference>
<keyword evidence="1" id="KW-0862">Zinc</keyword>